<accession>A0ACC2DSB5</accession>
<evidence type="ECO:0000313" key="1">
    <source>
        <dbReference type="EMBL" id="KAJ7557175.1"/>
    </source>
</evidence>
<name>A0ACC2DSB5_DIPCM</name>
<dbReference type="EMBL" id="CM055096">
    <property type="protein sequence ID" value="KAJ7557175.1"/>
    <property type="molecule type" value="Genomic_DNA"/>
</dbReference>
<comment type="caution">
    <text evidence="1">The sequence shown here is derived from an EMBL/GenBank/DDBJ whole genome shotgun (WGS) entry which is preliminary data.</text>
</comment>
<gene>
    <name evidence="1" type="ORF">O6H91_05G115100</name>
</gene>
<reference evidence="2" key="1">
    <citation type="journal article" date="2024" name="Proc. Natl. Acad. Sci. U.S.A.">
        <title>Extraordinary preservation of gene collinearity over three hundred million years revealed in homosporous lycophytes.</title>
        <authorList>
            <person name="Li C."/>
            <person name="Wickell D."/>
            <person name="Kuo L.Y."/>
            <person name="Chen X."/>
            <person name="Nie B."/>
            <person name="Liao X."/>
            <person name="Peng D."/>
            <person name="Ji J."/>
            <person name="Jenkins J."/>
            <person name="Williams M."/>
            <person name="Shu S."/>
            <person name="Plott C."/>
            <person name="Barry K."/>
            <person name="Rajasekar S."/>
            <person name="Grimwood J."/>
            <person name="Han X."/>
            <person name="Sun S."/>
            <person name="Hou Z."/>
            <person name="He W."/>
            <person name="Dai G."/>
            <person name="Sun C."/>
            <person name="Schmutz J."/>
            <person name="Leebens-Mack J.H."/>
            <person name="Li F.W."/>
            <person name="Wang L."/>
        </authorList>
    </citation>
    <scope>NUCLEOTIDE SEQUENCE [LARGE SCALE GENOMIC DNA]</scope>
    <source>
        <strain evidence="2">cv. PW_Plant_1</strain>
    </source>
</reference>
<proteinExistence type="predicted"/>
<sequence>MGNQTSEDHARWLHETKGTNYGYGDALWPRDNTYFDSGSGNETRPTFWDDQWIFWLGPFIGAAAAICGKRWSRLEGLAILQDQSS</sequence>
<organism evidence="1 2">
    <name type="scientific">Diphasiastrum complanatum</name>
    <name type="common">Issler's clubmoss</name>
    <name type="synonym">Lycopodium complanatum</name>
    <dbReference type="NCBI Taxonomy" id="34168"/>
    <lineage>
        <taxon>Eukaryota</taxon>
        <taxon>Viridiplantae</taxon>
        <taxon>Streptophyta</taxon>
        <taxon>Embryophyta</taxon>
        <taxon>Tracheophyta</taxon>
        <taxon>Lycopodiopsida</taxon>
        <taxon>Lycopodiales</taxon>
        <taxon>Lycopodiaceae</taxon>
        <taxon>Lycopodioideae</taxon>
        <taxon>Diphasiastrum</taxon>
    </lineage>
</organism>
<evidence type="ECO:0000313" key="2">
    <source>
        <dbReference type="Proteomes" id="UP001162992"/>
    </source>
</evidence>
<keyword evidence="2" id="KW-1185">Reference proteome</keyword>
<protein>
    <submittedName>
        <fullName evidence="1">Uncharacterized protein</fullName>
    </submittedName>
</protein>
<dbReference type="Proteomes" id="UP001162992">
    <property type="component" value="Chromosome 5"/>
</dbReference>